<sequence length="289" mass="33175">MTSKNRITVNFKKESFRLLESLAREHGPSLAGLTQSIVTAAVRNNVADKLYLEKLRSSAALMKSGDKENEGTGKILLQTSKRDEYGNENIVLRACPVKLGDYISQPVFLSERDAAVILKERVRECLKEHIKNCIPAVVGQLGGTPDMLHLFVKRANVRCDKTQKDFWSIRITPELHVIPVFNNDLHRSRLDFLNIRYRNFRDVAVKGWDNQKYEKMLLIDTASRSRSGGYFIGVSWSDIDYLSYSYEDFQPKEISFSRGKKELLCQIQIHNRDVNVKVFNESGDRILCR</sequence>
<name>A0A8I1GA54_ENTAS</name>
<dbReference type="EMBL" id="JAELXN010000192">
    <property type="protein sequence ID" value="MBJ6598988.1"/>
    <property type="molecule type" value="Genomic_DNA"/>
</dbReference>
<reference evidence="1" key="1">
    <citation type="submission" date="2020-12" db="EMBL/GenBank/DDBJ databases">
        <title>Molecular epidemiology of VIM- metallo-b-lactamase-producing Enterobacter cloacae complex isolated in France between 2015 and 2018.</title>
        <authorList>
            <person name="Emeraud C."/>
            <person name="Petit C."/>
            <person name="Bonnin R."/>
            <person name="Naas T."/>
            <person name="Dortet L."/>
        </authorList>
    </citation>
    <scope>NUCLEOTIDE SEQUENCE</scope>
    <source>
        <strain evidence="1">170C2</strain>
    </source>
</reference>
<evidence type="ECO:0000313" key="1">
    <source>
        <dbReference type="EMBL" id="MBJ6598988.1"/>
    </source>
</evidence>
<evidence type="ECO:0000313" key="2">
    <source>
        <dbReference type="Proteomes" id="UP000641429"/>
    </source>
</evidence>
<dbReference type="AlphaFoldDB" id="A0A8I1GA54"/>
<proteinExistence type="predicted"/>
<organism evidence="1 2">
    <name type="scientific">Enterobacter asburiae</name>
    <dbReference type="NCBI Taxonomy" id="61645"/>
    <lineage>
        <taxon>Bacteria</taxon>
        <taxon>Pseudomonadati</taxon>
        <taxon>Pseudomonadota</taxon>
        <taxon>Gammaproteobacteria</taxon>
        <taxon>Enterobacterales</taxon>
        <taxon>Enterobacteriaceae</taxon>
        <taxon>Enterobacter</taxon>
        <taxon>Enterobacter cloacae complex</taxon>
    </lineage>
</organism>
<dbReference type="Proteomes" id="UP000641429">
    <property type="component" value="Unassembled WGS sequence"/>
</dbReference>
<protein>
    <submittedName>
        <fullName evidence="1">Uncharacterized protein</fullName>
    </submittedName>
</protein>
<accession>A0A8I1GA54</accession>
<dbReference type="RefSeq" id="WP_199029939.1">
    <property type="nucleotide sequence ID" value="NZ_JAELXN010000192.1"/>
</dbReference>
<gene>
    <name evidence="1" type="ORF">JGT27_25310</name>
</gene>
<comment type="caution">
    <text evidence="1">The sequence shown here is derived from an EMBL/GenBank/DDBJ whole genome shotgun (WGS) entry which is preliminary data.</text>
</comment>